<dbReference type="Proteomes" id="UP000800036">
    <property type="component" value="Unassembled WGS sequence"/>
</dbReference>
<dbReference type="EMBL" id="ML976753">
    <property type="protein sequence ID" value="KAF1965916.1"/>
    <property type="molecule type" value="Genomic_DNA"/>
</dbReference>
<evidence type="ECO:0000313" key="3">
    <source>
        <dbReference type="Proteomes" id="UP000800036"/>
    </source>
</evidence>
<keyword evidence="3" id="KW-1185">Reference proteome</keyword>
<organism evidence="2 3">
    <name type="scientific">Bimuria novae-zelandiae CBS 107.79</name>
    <dbReference type="NCBI Taxonomy" id="1447943"/>
    <lineage>
        <taxon>Eukaryota</taxon>
        <taxon>Fungi</taxon>
        <taxon>Dikarya</taxon>
        <taxon>Ascomycota</taxon>
        <taxon>Pezizomycotina</taxon>
        <taxon>Dothideomycetes</taxon>
        <taxon>Pleosporomycetidae</taxon>
        <taxon>Pleosporales</taxon>
        <taxon>Massarineae</taxon>
        <taxon>Didymosphaeriaceae</taxon>
        <taxon>Bimuria</taxon>
    </lineage>
</organism>
<feature type="region of interest" description="Disordered" evidence="1">
    <location>
        <begin position="106"/>
        <end position="126"/>
    </location>
</feature>
<dbReference type="OrthoDB" id="3562657at2759"/>
<accession>A0A6A5USN0</accession>
<name>A0A6A5USN0_9PLEO</name>
<gene>
    <name evidence="2" type="ORF">BU23DRAFT_334526</name>
</gene>
<evidence type="ECO:0000313" key="2">
    <source>
        <dbReference type="EMBL" id="KAF1965916.1"/>
    </source>
</evidence>
<protein>
    <submittedName>
        <fullName evidence="2">Uncharacterized protein</fullName>
    </submittedName>
</protein>
<dbReference type="AlphaFoldDB" id="A0A6A5USN0"/>
<feature type="compositionally biased region" description="Basic and acidic residues" evidence="1">
    <location>
        <begin position="46"/>
        <end position="64"/>
    </location>
</feature>
<feature type="region of interest" description="Disordered" evidence="1">
    <location>
        <begin position="29"/>
        <end position="64"/>
    </location>
</feature>
<sequence>MTSSYSTTLFAPSLPMKIVPYIPKACKLKPKPKPTSKAKSMATTKTAEHSRSGVDSKDSGEWPHIDDDFTMPGSNASLPTLHEASEASHSAGYGLVDAFARFHGASGLESPEHDQFGEESLDEGGADHPTRVAEGDLAMIGLLGGISREFPLIVEGDAADHSATGVKPSNVASDCHEGGYRASAGNDEYIAVQHGDLDTDEVCALSIEEIENIRPTH</sequence>
<evidence type="ECO:0000256" key="1">
    <source>
        <dbReference type="SAM" id="MobiDB-lite"/>
    </source>
</evidence>
<proteinExistence type="predicted"/>
<reference evidence="2" key="1">
    <citation type="journal article" date="2020" name="Stud. Mycol.">
        <title>101 Dothideomycetes genomes: a test case for predicting lifestyles and emergence of pathogens.</title>
        <authorList>
            <person name="Haridas S."/>
            <person name="Albert R."/>
            <person name="Binder M."/>
            <person name="Bloem J."/>
            <person name="Labutti K."/>
            <person name="Salamov A."/>
            <person name="Andreopoulos B."/>
            <person name="Baker S."/>
            <person name="Barry K."/>
            <person name="Bills G."/>
            <person name="Bluhm B."/>
            <person name="Cannon C."/>
            <person name="Castanera R."/>
            <person name="Culley D."/>
            <person name="Daum C."/>
            <person name="Ezra D."/>
            <person name="Gonzalez J."/>
            <person name="Henrissat B."/>
            <person name="Kuo A."/>
            <person name="Liang C."/>
            <person name="Lipzen A."/>
            <person name="Lutzoni F."/>
            <person name="Magnuson J."/>
            <person name="Mondo S."/>
            <person name="Nolan M."/>
            <person name="Ohm R."/>
            <person name="Pangilinan J."/>
            <person name="Park H.-J."/>
            <person name="Ramirez L."/>
            <person name="Alfaro M."/>
            <person name="Sun H."/>
            <person name="Tritt A."/>
            <person name="Yoshinaga Y."/>
            <person name="Zwiers L.-H."/>
            <person name="Turgeon B."/>
            <person name="Goodwin S."/>
            <person name="Spatafora J."/>
            <person name="Crous P."/>
            <person name="Grigoriev I."/>
        </authorList>
    </citation>
    <scope>NUCLEOTIDE SEQUENCE</scope>
    <source>
        <strain evidence="2">CBS 107.79</strain>
    </source>
</reference>